<dbReference type="InterPro" id="IPR012310">
    <property type="entry name" value="DNA_ligase_ATP-dep_cent"/>
</dbReference>
<protein>
    <recommendedName>
        <fullName evidence="15">DNA ligase</fullName>
        <ecNumber evidence="15">6.5.1.1</ecNumber>
    </recommendedName>
</protein>
<keyword evidence="9 15" id="KW-0067">ATP-binding</keyword>
<dbReference type="SUPFAM" id="SSF52113">
    <property type="entry name" value="BRCT domain"/>
    <property type="match status" value="1"/>
</dbReference>
<evidence type="ECO:0000256" key="15">
    <source>
        <dbReference type="RuleBase" id="RU000617"/>
    </source>
</evidence>
<evidence type="ECO:0000259" key="18">
    <source>
        <dbReference type="PROSITE" id="PS50172"/>
    </source>
</evidence>
<keyword evidence="6" id="KW-0677">Repeat</keyword>
<dbReference type="InParanoid" id="G8YQU6"/>
<dbReference type="Gene3D" id="3.30.470.30">
    <property type="entry name" value="DNA ligase/mRNA capping enzyme"/>
    <property type="match status" value="1"/>
</dbReference>
<evidence type="ECO:0000256" key="5">
    <source>
        <dbReference type="ARBA" id="ARBA00022723"/>
    </source>
</evidence>
<dbReference type="InterPro" id="IPR029710">
    <property type="entry name" value="LIG4"/>
</dbReference>
<dbReference type="SUPFAM" id="SSF50249">
    <property type="entry name" value="Nucleic acid-binding proteins"/>
    <property type="match status" value="1"/>
</dbReference>
<dbReference type="InterPro" id="IPR001357">
    <property type="entry name" value="BRCT_dom"/>
</dbReference>
<dbReference type="EC" id="6.5.1.1" evidence="15"/>
<proteinExistence type="inferred from homology"/>
<dbReference type="OMA" id="IMLQHRT"/>
<feature type="domain" description="ATP-dependent DNA ligase family profile" evidence="17">
    <location>
        <begin position="381"/>
        <end position="509"/>
    </location>
</feature>
<dbReference type="OrthoDB" id="151490at2759"/>
<dbReference type="Pfam" id="PF01068">
    <property type="entry name" value="DNA_ligase_A_M"/>
    <property type="match status" value="1"/>
</dbReference>
<name>G8YQU6_PICSO</name>
<keyword evidence="8 15" id="KW-0227">DNA damage</keyword>
<keyword evidence="7 15" id="KW-0547">Nucleotide-binding</keyword>
<evidence type="ECO:0000313" key="21">
    <source>
        <dbReference type="Proteomes" id="UP000005222"/>
    </source>
</evidence>
<evidence type="ECO:0000313" key="19">
    <source>
        <dbReference type="EMBL" id="CCE78445.1"/>
    </source>
</evidence>
<reference evidence="21" key="2">
    <citation type="journal article" date="2012" name="G3 (Bethesda)">
        <title>Pichia sorbitophila, an interspecies yeast hybrid reveals early steps of genome resolution following polyploidization.</title>
        <authorList>
            <person name="Leh Louis V."/>
            <person name="Despons L."/>
            <person name="Friedrich A."/>
            <person name="Martin T."/>
            <person name="Durrens P."/>
            <person name="Casaregola S."/>
            <person name="Neuveglise C."/>
            <person name="Fairhead C."/>
            <person name="Marck C."/>
            <person name="Cruz J.A."/>
            <person name="Straub M.L."/>
            <person name="Kugler V."/>
            <person name="Sacerdot C."/>
            <person name="Uzunov Z."/>
            <person name="Thierry A."/>
            <person name="Weiss S."/>
            <person name="Bleykasten C."/>
            <person name="De Montigny J."/>
            <person name="Jacques N."/>
            <person name="Jung P."/>
            <person name="Lemaire M."/>
            <person name="Mallet S."/>
            <person name="Morel G."/>
            <person name="Richard G.F."/>
            <person name="Sarkar A."/>
            <person name="Savel G."/>
            <person name="Schacherer J."/>
            <person name="Seret M.L."/>
            <person name="Talla E."/>
            <person name="Samson G."/>
            <person name="Jubin C."/>
            <person name="Poulain J."/>
            <person name="Vacherie B."/>
            <person name="Barbe V."/>
            <person name="Pelletier E."/>
            <person name="Sherman D.J."/>
            <person name="Westhof E."/>
            <person name="Weissenbach J."/>
            <person name="Baret P.V."/>
            <person name="Wincker P."/>
            <person name="Gaillardin C."/>
            <person name="Dujon B."/>
            <person name="Souciet J.L."/>
        </authorList>
    </citation>
    <scope>NUCLEOTIDE SEQUENCE [LARGE SCALE GENOMIC DNA]</scope>
    <source>
        <strain evidence="21">ATCC MYA-4447 / BCRC 22081 / CBS 7064 / NBRC 10061 / NRRL Y-12695</strain>
    </source>
</reference>
<evidence type="ECO:0000256" key="2">
    <source>
        <dbReference type="ARBA" id="ARBA00004123"/>
    </source>
</evidence>
<comment type="cofactor">
    <cofactor evidence="1">
        <name>Mg(2+)</name>
        <dbReference type="ChEBI" id="CHEBI:18420"/>
    </cofactor>
</comment>
<organism evidence="20 21">
    <name type="scientific">Pichia sorbitophila (strain ATCC MYA-4447 / BCRC 22081 / CBS 7064 / NBRC 10061 / NRRL Y-12695)</name>
    <name type="common">Hybrid yeast</name>
    <dbReference type="NCBI Taxonomy" id="559304"/>
    <lineage>
        <taxon>Eukaryota</taxon>
        <taxon>Fungi</taxon>
        <taxon>Dikarya</taxon>
        <taxon>Ascomycota</taxon>
        <taxon>Saccharomycotina</taxon>
        <taxon>Pichiomycetes</taxon>
        <taxon>Debaryomycetaceae</taxon>
        <taxon>Millerozyma</taxon>
    </lineage>
</organism>
<keyword evidence="4 15" id="KW-0436">Ligase</keyword>
<comment type="catalytic activity">
    <reaction evidence="14 15">
        <text>ATP + (deoxyribonucleotide)n-3'-hydroxyl + 5'-phospho-(deoxyribonucleotide)m = (deoxyribonucleotide)n+m + AMP + diphosphate.</text>
        <dbReference type="EC" id="6.5.1.1"/>
    </reaction>
</comment>
<dbReference type="GO" id="GO:0003677">
    <property type="term" value="F:DNA binding"/>
    <property type="evidence" value="ECO:0007669"/>
    <property type="project" value="InterPro"/>
</dbReference>
<dbReference type="PANTHER" id="PTHR45997">
    <property type="entry name" value="DNA LIGASE 4"/>
    <property type="match status" value="1"/>
</dbReference>
<keyword evidence="21" id="KW-1185">Reference proteome</keyword>
<dbReference type="CDD" id="cd07903">
    <property type="entry name" value="Adenylation_DNA_ligase_IV"/>
    <property type="match status" value="1"/>
</dbReference>
<dbReference type="PROSITE" id="PS00697">
    <property type="entry name" value="DNA_LIGASE_A1"/>
    <property type="match status" value="1"/>
</dbReference>
<evidence type="ECO:0000256" key="1">
    <source>
        <dbReference type="ARBA" id="ARBA00001946"/>
    </source>
</evidence>
<dbReference type="AlphaFoldDB" id="G8YQU6"/>
<dbReference type="GO" id="GO:0006303">
    <property type="term" value="P:double-strand break repair via nonhomologous end joining"/>
    <property type="evidence" value="ECO:0007669"/>
    <property type="project" value="TreeGrafter"/>
</dbReference>
<evidence type="ECO:0000256" key="6">
    <source>
        <dbReference type="ARBA" id="ARBA00022737"/>
    </source>
</evidence>
<evidence type="ECO:0000256" key="13">
    <source>
        <dbReference type="ARBA" id="ARBA00023242"/>
    </source>
</evidence>
<dbReference type="Proteomes" id="UP000005222">
    <property type="component" value="Chromosome C"/>
</dbReference>
<evidence type="ECO:0000256" key="7">
    <source>
        <dbReference type="ARBA" id="ARBA00022741"/>
    </source>
</evidence>
<dbReference type="GO" id="GO:0005524">
    <property type="term" value="F:ATP binding"/>
    <property type="evidence" value="ECO:0007669"/>
    <property type="project" value="UniProtKB-KW"/>
</dbReference>
<reference evidence="20" key="1">
    <citation type="submission" date="2011-10" db="EMBL/GenBank/DDBJ databases">
        <authorList>
            <person name="Genoscope - CEA"/>
        </authorList>
    </citation>
    <scope>NUCLEOTIDE SEQUENCE</scope>
</reference>
<dbReference type="InterPro" id="IPR012340">
    <property type="entry name" value="NA-bd_OB-fold"/>
</dbReference>
<dbReference type="EMBL" id="FO082056">
    <property type="protein sequence ID" value="CCE79031.1"/>
    <property type="molecule type" value="Genomic_DNA"/>
</dbReference>
<keyword evidence="5" id="KW-0479">Metal-binding</keyword>
<evidence type="ECO:0000256" key="12">
    <source>
        <dbReference type="ARBA" id="ARBA00023204"/>
    </source>
</evidence>
<dbReference type="STRING" id="559304.G8YQU6"/>
<dbReference type="Proteomes" id="UP000005222">
    <property type="component" value="Chromosome D"/>
</dbReference>
<evidence type="ECO:0000313" key="20">
    <source>
        <dbReference type="EMBL" id="CCE79031.1"/>
    </source>
</evidence>
<dbReference type="PROSITE" id="PS50160">
    <property type="entry name" value="DNA_LIGASE_A3"/>
    <property type="match status" value="1"/>
</dbReference>
<keyword evidence="12 15" id="KW-0234">DNA repair</keyword>
<dbReference type="GO" id="GO:0006297">
    <property type="term" value="P:nucleotide-excision repair, DNA gap filling"/>
    <property type="evidence" value="ECO:0007669"/>
    <property type="project" value="TreeGrafter"/>
</dbReference>
<comment type="similarity">
    <text evidence="3 16">Belongs to the ATP-dependent DNA ligase family.</text>
</comment>
<dbReference type="Pfam" id="PF16589">
    <property type="entry name" value="BRCT_2"/>
    <property type="match status" value="1"/>
</dbReference>
<evidence type="ECO:0000256" key="10">
    <source>
        <dbReference type="ARBA" id="ARBA00022842"/>
    </source>
</evidence>
<dbReference type="PANTHER" id="PTHR45997:SF1">
    <property type="entry name" value="DNA LIGASE 4"/>
    <property type="match status" value="1"/>
</dbReference>
<dbReference type="InterPro" id="IPR036599">
    <property type="entry name" value="DNA_ligase_N_sf"/>
</dbReference>
<dbReference type="eggNOG" id="KOG0966">
    <property type="taxonomic scope" value="Eukaryota"/>
</dbReference>
<comment type="subcellular location">
    <subcellularLocation>
        <location evidence="2">Nucleus</location>
    </subcellularLocation>
</comment>
<dbReference type="PROSITE" id="PS50172">
    <property type="entry name" value="BRCT"/>
    <property type="match status" value="1"/>
</dbReference>
<gene>
    <name evidence="20" type="primary">Piso0_001068</name>
    <name evidence="19" type="ORF">GNLVRS01_PISO0C10188g</name>
    <name evidence="20" type="ORF">GNLVRS01_PISO0D10255g</name>
</gene>
<dbReference type="InterPro" id="IPR036420">
    <property type="entry name" value="BRCT_dom_sf"/>
</dbReference>
<accession>G8YQU6</accession>
<sequence>MGLIDNVEAPRNDIETVAYDLLVSKLFRPLDVVSREDLGVFPNVTAKKNYIIEQFIKEWRQFVGPDIYPAARLIFPNRDRRLYFIRDLNLARIIIKILQIPKKSSDHDKLLHYKEHYHQFRQLNRYGQKQLRSLPLIISHIVAERRDPSYVVKPSITISKINEVLDKLSQPESTNVKAQVEILKPVVNQLTIEEVRWFFMVILKQSILGRFEVVFFKMWHPDAPRLYNVCSSLPKVLWLLHDPEYRLNEEQLKVQPMYPFPPQLSQKLSISYSALCANMNHDFIVEEKMDGDRMILHMEDKKFKFFSRRIRDYSLLYGTNLQIGSLTKYLGDAFHPKVRSIILDGEMVAWDFKRNVILPFGTLKSAAIQEAVRQFTTTDIFAMQSSYPLFFIFDILHLNGKDLTEYALADRKSLLHQLINPVPHKFEILSYRRCKDPDDIQNAIKEVISDRNEGIMVKNAASRYHVATRHNCWIKVKPEYLEEFGENVDLAVIGIIPGIKNAYMCGLRDYNDNGCFRSFCTVGNGFSSYEYSQIQRITEGKWHNFQKDPPSSHLLKFGTRKPVSWIDPKDSVVLEIKARSIDNNHTETYSVGTTLHNLYCRSIRKDKSYDECLTLDEYLELKQKYASTTNKEQTVARKRKRLLDSFEQQFKKSKLRKRDVKTALFKDYVFLVASDSFLPHSNTRLTKEQIKQQVQQHGGGITLNPYVTHTHETVVLISDRLTPKCQQYVSKNLTVLRYKWIADSIEQGRPIPVEPSHVLDSRDAAVLGAAQTRVDAYGDSYILPVCEPIETYLGTLHAPSPPSRQRLAALKRDFESDLSAHGVPAPLSFLFDNIAFLIVALGLDHWAISGLTTKIKTYMGTTTTDLFGCSFVVVPSFIADDMRLRDKLLEEVGACSRRLSEHVNFSDGQSSRIPRIVSETFVDVSIAHGELPDAQDYLFR</sequence>
<keyword evidence="13" id="KW-0539">Nucleus</keyword>
<dbReference type="SUPFAM" id="SSF56091">
    <property type="entry name" value="DNA ligase/mRNA capping enzyme, catalytic domain"/>
    <property type="match status" value="1"/>
</dbReference>
<dbReference type="CDD" id="cd07968">
    <property type="entry name" value="OBF_DNA_ligase_IV"/>
    <property type="match status" value="1"/>
</dbReference>
<evidence type="ECO:0000256" key="9">
    <source>
        <dbReference type="ARBA" id="ARBA00022840"/>
    </source>
</evidence>
<keyword evidence="10" id="KW-0460">Magnesium</keyword>
<dbReference type="GO" id="GO:0071897">
    <property type="term" value="P:DNA biosynthetic process"/>
    <property type="evidence" value="ECO:0007669"/>
    <property type="project" value="InterPro"/>
</dbReference>
<dbReference type="GO" id="GO:0003910">
    <property type="term" value="F:DNA ligase (ATP) activity"/>
    <property type="evidence" value="ECO:0007669"/>
    <property type="project" value="UniProtKB-EC"/>
</dbReference>
<dbReference type="EMBL" id="FO082057">
    <property type="protein sequence ID" value="CCE78445.1"/>
    <property type="molecule type" value="Genomic_DNA"/>
</dbReference>
<evidence type="ECO:0000256" key="14">
    <source>
        <dbReference type="ARBA" id="ARBA00034003"/>
    </source>
</evidence>
<dbReference type="InterPro" id="IPR000977">
    <property type="entry name" value="DNA_ligase_ATP-dep"/>
</dbReference>
<dbReference type="NCBIfam" id="TIGR00574">
    <property type="entry name" value="dnl1"/>
    <property type="match status" value="1"/>
</dbReference>
<evidence type="ECO:0000256" key="4">
    <source>
        <dbReference type="ARBA" id="ARBA00022598"/>
    </source>
</evidence>
<evidence type="ECO:0000256" key="3">
    <source>
        <dbReference type="ARBA" id="ARBA00007572"/>
    </source>
</evidence>
<dbReference type="InterPro" id="IPR012308">
    <property type="entry name" value="DNA_ligase_ATP-dep_N"/>
</dbReference>
<dbReference type="GO" id="GO:0046872">
    <property type="term" value="F:metal ion binding"/>
    <property type="evidence" value="ECO:0007669"/>
    <property type="project" value="UniProtKB-KW"/>
</dbReference>
<evidence type="ECO:0000256" key="16">
    <source>
        <dbReference type="RuleBase" id="RU004196"/>
    </source>
</evidence>
<dbReference type="FunCoup" id="G8YQU6">
    <property type="interactions" value="949"/>
</dbReference>
<dbReference type="Pfam" id="PF04675">
    <property type="entry name" value="DNA_ligase_A_N"/>
    <property type="match status" value="1"/>
</dbReference>
<feature type="domain" description="BRCT" evidence="18">
    <location>
        <begin position="660"/>
        <end position="758"/>
    </location>
</feature>
<evidence type="ECO:0000259" key="17">
    <source>
        <dbReference type="PROSITE" id="PS50160"/>
    </source>
</evidence>
<evidence type="ECO:0000256" key="11">
    <source>
        <dbReference type="ARBA" id="ARBA00023172"/>
    </source>
</evidence>
<dbReference type="GO" id="GO:0006310">
    <property type="term" value="P:DNA recombination"/>
    <property type="evidence" value="ECO:0007669"/>
    <property type="project" value="UniProtKB-KW"/>
</dbReference>
<dbReference type="Gene3D" id="2.40.50.140">
    <property type="entry name" value="Nucleic acid-binding proteins"/>
    <property type="match status" value="1"/>
</dbReference>
<dbReference type="Gene3D" id="1.10.3260.10">
    <property type="entry name" value="DNA ligase, ATP-dependent, N-terminal domain"/>
    <property type="match status" value="1"/>
</dbReference>
<dbReference type="Gene3D" id="3.40.50.10190">
    <property type="entry name" value="BRCT domain"/>
    <property type="match status" value="1"/>
</dbReference>
<dbReference type="GO" id="GO:0032807">
    <property type="term" value="C:DNA ligase IV complex"/>
    <property type="evidence" value="ECO:0007669"/>
    <property type="project" value="TreeGrafter"/>
</dbReference>
<dbReference type="InterPro" id="IPR016059">
    <property type="entry name" value="DNA_ligase_ATP-dep_CS"/>
</dbReference>
<dbReference type="InterPro" id="IPR044125">
    <property type="entry name" value="Adenylation_DNA_ligase_IV"/>
</dbReference>
<dbReference type="HOGENOM" id="CLU_004844_1_1_1"/>
<keyword evidence="11 15" id="KW-0233">DNA recombination</keyword>
<evidence type="ECO:0000256" key="8">
    <source>
        <dbReference type="ARBA" id="ARBA00022763"/>
    </source>
</evidence>